<dbReference type="Gene3D" id="3.30.70.330">
    <property type="match status" value="1"/>
</dbReference>
<dbReference type="HOGENOM" id="CLU_699075_0_0_1"/>
<evidence type="ECO:0000259" key="3">
    <source>
        <dbReference type="PROSITE" id="PS50102"/>
    </source>
</evidence>
<evidence type="ECO:0000313" key="4">
    <source>
        <dbReference type="EMBL" id="EFJ27804.1"/>
    </source>
</evidence>
<dbReference type="KEGG" id="smo:SELMODRAFT_411720"/>
<dbReference type="InterPro" id="IPR035979">
    <property type="entry name" value="RBD_domain_sf"/>
</dbReference>
<dbReference type="InterPro" id="IPR012677">
    <property type="entry name" value="Nucleotide-bd_a/b_plait_sf"/>
</dbReference>
<feature type="compositionally biased region" description="Pro residues" evidence="2">
    <location>
        <begin position="12"/>
        <end position="25"/>
    </location>
</feature>
<evidence type="ECO:0000313" key="5">
    <source>
        <dbReference type="Proteomes" id="UP000001514"/>
    </source>
</evidence>
<dbReference type="Proteomes" id="UP000001514">
    <property type="component" value="Unassembled WGS sequence"/>
</dbReference>
<dbReference type="PANTHER" id="PTHR36309:SF1">
    <property type="entry name" value="RNA-BINDING (RRM_RBD_RNP MOTIFS) FAMILY PROTEIN"/>
    <property type="match status" value="1"/>
</dbReference>
<dbReference type="GO" id="GO:0003723">
    <property type="term" value="F:RNA binding"/>
    <property type="evidence" value="ECO:0007669"/>
    <property type="project" value="UniProtKB-UniRule"/>
</dbReference>
<feature type="compositionally biased region" description="Basic and acidic residues" evidence="2">
    <location>
        <begin position="127"/>
        <end position="145"/>
    </location>
</feature>
<dbReference type="AlphaFoldDB" id="D8RIU0"/>
<evidence type="ECO:0000256" key="2">
    <source>
        <dbReference type="SAM" id="MobiDB-lite"/>
    </source>
</evidence>
<dbReference type="InParanoid" id="D8RIU0"/>
<name>D8RIU0_SELML</name>
<evidence type="ECO:0000256" key="1">
    <source>
        <dbReference type="PROSITE-ProRule" id="PRU00176"/>
    </source>
</evidence>
<dbReference type="PANTHER" id="PTHR36309">
    <property type="entry name" value="RNA-BINDING (RRM/RBD/RNP MOTIFS) FAMILY PROTEIN"/>
    <property type="match status" value="1"/>
</dbReference>
<proteinExistence type="predicted"/>
<dbReference type="SMART" id="SM00360">
    <property type="entry name" value="RRM"/>
    <property type="match status" value="1"/>
</dbReference>
<feature type="region of interest" description="Disordered" evidence="2">
    <location>
        <begin position="1"/>
        <end position="30"/>
    </location>
</feature>
<gene>
    <name evidence="4" type="ORF">SELMODRAFT_411720</name>
</gene>
<feature type="compositionally biased region" description="Basic and acidic residues" evidence="2">
    <location>
        <begin position="165"/>
        <end position="182"/>
    </location>
</feature>
<keyword evidence="5" id="KW-1185">Reference proteome</keyword>
<organism evidence="5">
    <name type="scientific">Selaginella moellendorffii</name>
    <name type="common">Spikemoss</name>
    <dbReference type="NCBI Taxonomy" id="88036"/>
    <lineage>
        <taxon>Eukaryota</taxon>
        <taxon>Viridiplantae</taxon>
        <taxon>Streptophyta</taxon>
        <taxon>Embryophyta</taxon>
        <taxon>Tracheophyta</taxon>
        <taxon>Lycopodiopsida</taxon>
        <taxon>Selaginellales</taxon>
        <taxon>Selaginellaceae</taxon>
        <taxon>Selaginella</taxon>
    </lineage>
</organism>
<keyword evidence="1" id="KW-0694">RNA-binding</keyword>
<dbReference type="PROSITE" id="PS50102">
    <property type="entry name" value="RRM"/>
    <property type="match status" value="1"/>
</dbReference>
<feature type="domain" description="RRM" evidence="3">
    <location>
        <begin position="203"/>
        <end position="287"/>
    </location>
</feature>
<dbReference type="Pfam" id="PF00076">
    <property type="entry name" value="RRM_1"/>
    <property type="match status" value="1"/>
</dbReference>
<feature type="region of interest" description="Disordered" evidence="2">
    <location>
        <begin position="64"/>
        <end position="182"/>
    </location>
</feature>
<accession>D8RIU0</accession>
<dbReference type="Gramene" id="EFJ27804">
    <property type="protein sequence ID" value="EFJ27804"/>
    <property type="gene ID" value="SELMODRAFT_411720"/>
</dbReference>
<feature type="compositionally biased region" description="Low complexity" evidence="2">
    <location>
        <begin position="1"/>
        <end position="11"/>
    </location>
</feature>
<dbReference type="EMBL" id="GL377581">
    <property type="protein sequence ID" value="EFJ27804.1"/>
    <property type="molecule type" value="Genomic_DNA"/>
</dbReference>
<dbReference type="STRING" id="88036.D8RIU0"/>
<dbReference type="SUPFAM" id="SSF54928">
    <property type="entry name" value="RNA-binding domain, RBD"/>
    <property type="match status" value="1"/>
</dbReference>
<protein>
    <recommendedName>
        <fullName evidence="3">RRM domain-containing protein</fullName>
    </recommendedName>
</protein>
<feature type="compositionally biased region" description="Pro residues" evidence="2">
    <location>
        <begin position="73"/>
        <end position="86"/>
    </location>
</feature>
<dbReference type="InterPro" id="IPR053316">
    <property type="entry name" value="Epigenetic_reg_gene_expr"/>
</dbReference>
<reference evidence="4 5" key="1">
    <citation type="journal article" date="2011" name="Science">
        <title>The Selaginella genome identifies genetic changes associated with the evolution of vascular plants.</title>
        <authorList>
            <person name="Banks J.A."/>
            <person name="Nishiyama T."/>
            <person name="Hasebe M."/>
            <person name="Bowman J.L."/>
            <person name="Gribskov M."/>
            <person name="dePamphilis C."/>
            <person name="Albert V.A."/>
            <person name="Aono N."/>
            <person name="Aoyama T."/>
            <person name="Ambrose B.A."/>
            <person name="Ashton N.W."/>
            <person name="Axtell M.J."/>
            <person name="Barker E."/>
            <person name="Barker M.S."/>
            <person name="Bennetzen J.L."/>
            <person name="Bonawitz N.D."/>
            <person name="Chapple C."/>
            <person name="Cheng C."/>
            <person name="Correa L.G."/>
            <person name="Dacre M."/>
            <person name="DeBarry J."/>
            <person name="Dreyer I."/>
            <person name="Elias M."/>
            <person name="Engstrom E.M."/>
            <person name="Estelle M."/>
            <person name="Feng L."/>
            <person name="Finet C."/>
            <person name="Floyd S.K."/>
            <person name="Frommer W.B."/>
            <person name="Fujita T."/>
            <person name="Gramzow L."/>
            <person name="Gutensohn M."/>
            <person name="Harholt J."/>
            <person name="Hattori M."/>
            <person name="Heyl A."/>
            <person name="Hirai T."/>
            <person name="Hiwatashi Y."/>
            <person name="Ishikawa M."/>
            <person name="Iwata M."/>
            <person name="Karol K.G."/>
            <person name="Koehler B."/>
            <person name="Kolukisaoglu U."/>
            <person name="Kubo M."/>
            <person name="Kurata T."/>
            <person name="Lalonde S."/>
            <person name="Li K."/>
            <person name="Li Y."/>
            <person name="Litt A."/>
            <person name="Lyons E."/>
            <person name="Manning G."/>
            <person name="Maruyama T."/>
            <person name="Michael T.P."/>
            <person name="Mikami K."/>
            <person name="Miyazaki S."/>
            <person name="Morinaga S."/>
            <person name="Murata T."/>
            <person name="Mueller-Roeber B."/>
            <person name="Nelson D.R."/>
            <person name="Obara M."/>
            <person name="Oguri Y."/>
            <person name="Olmstead R.G."/>
            <person name="Onodera N."/>
            <person name="Petersen B.L."/>
            <person name="Pils B."/>
            <person name="Prigge M."/>
            <person name="Rensing S.A."/>
            <person name="Riano-Pachon D.M."/>
            <person name="Roberts A.W."/>
            <person name="Sato Y."/>
            <person name="Scheller H.V."/>
            <person name="Schulz B."/>
            <person name="Schulz C."/>
            <person name="Shakirov E.V."/>
            <person name="Shibagaki N."/>
            <person name="Shinohara N."/>
            <person name="Shippen D.E."/>
            <person name="Soerensen I."/>
            <person name="Sotooka R."/>
            <person name="Sugimoto N."/>
            <person name="Sugita M."/>
            <person name="Sumikawa N."/>
            <person name="Tanurdzic M."/>
            <person name="Theissen G."/>
            <person name="Ulvskov P."/>
            <person name="Wakazuki S."/>
            <person name="Weng J.K."/>
            <person name="Willats W.W."/>
            <person name="Wipf D."/>
            <person name="Wolf P.G."/>
            <person name="Yang L."/>
            <person name="Zimmer A.D."/>
            <person name="Zhu Q."/>
            <person name="Mitros T."/>
            <person name="Hellsten U."/>
            <person name="Loque D."/>
            <person name="Otillar R."/>
            <person name="Salamov A."/>
            <person name="Schmutz J."/>
            <person name="Shapiro H."/>
            <person name="Lindquist E."/>
            <person name="Lucas S."/>
            <person name="Rokhsar D."/>
            <person name="Grigoriev I.V."/>
        </authorList>
    </citation>
    <scope>NUCLEOTIDE SEQUENCE [LARGE SCALE GENOMIC DNA]</scope>
</reference>
<dbReference type="InterPro" id="IPR000504">
    <property type="entry name" value="RRM_dom"/>
</dbReference>
<sequence>MEGDLPLSGEESPPPLPADPPPPLPGESSFLVYPSTASLAAPPAPIPEGFRQASFFMAMENGCLDLPLSGEESPPPLPADPPPPVPGESSFLVDPSTASLAAPPAPIPEGFRDRKRSPASAPPKYRSLRELDQSLVRNPDREAHLSSRRGKIEPATAPPRRREGKIRDCKRSRPRKGQNDLKRCFLRPDQVAAPSRSQDLLRRTVIVENLSPFTGKAAVRQGLSQLGTINRVELARNPLQPGHQSMGWAAVEMASEENAENAVQTATKTIFLLGAVPRPVAIRRAGTAEIDRLSSSTGSSSKTLPRIIDSYSREAENLSKLRNLHYQHLIEETLLDRLQMEDANALHEEQVTRLVDTLDTSDFLSSFQLQQEMEGYRRLFPKFFQQKNPKRNLVA</sequence>